<organism evidence="2 3">
    <name type="scientific">Stylosanthes scabra</name>
    <dbReference type="NCBI Taxonomy" id="79078"/>
    <lineage>
        <taxon>Eukaryota</taxon>
        <taxon>Viridiplantae</taxon>
        <taxon>Streptophyta</taxon>
        <taxon>Embryophyta</taxon>
        <taxon>Tracheophyta</taxon>
        <taxon>Spermatophyta</taxon>
        <taxon>Magnoliopsida</taxon>
        <taxon>eudicotyledons</taxon>
        <taxon>Gunneridae</taxon>
        <taxon>Pentapetalae</taxon>
        <taxon>rosids</taxon>
        <taxon>fabids</taxon>
        <taxon>Fabales</taxon>
        <taxon>Fabaceae</taxon>
        <taxon>Papilionoideae</taxon>
        <taxon>50 kb inversion clade</taxon>
        <taxon>dalbergioids sensu lato</taxon>
        <taxon>Dalbergieae</taxon>
        <taxon>Pterocarpus clade</taxon>
        <taxon>Stylosanthes</taxon>
    </lineage>
</organism>
<accession>A0ABU6RH96</accession>
<sequence>MGRKSKDKVKGKEKLVKSKSRGENSSRDLPSIAVEDVSVVDNQILGHLEDLKKVIQSREETLASMVNATTLQVQTMAGLLAQQGRTIEALSARVSQLEGMDNGFHNSLGKKIPIVDLNVAQTRFLREIMRDVAAKTGLKKGKGPIDVDKYETVGLSKNAHHGCTSRTCKRKLEFVTFSTEDMNILYSIKQ</sequence>
<dbReference type="EMBL" id="JASCZI010030506">
    <property type="protein sequence ID" value="MED6123214.1"/>
    <property type="molecule type" value="Genomic_DNA"/>
</dbReference>
<comment type="caution">
    <text evidence="2">The sequence shown here is derived from an EMBL/GenBank/DDBJ whole genome shotgun (WGS) entry which is preliminary data.</text>
</comment>
<dbReference type="Proteomes" id="UP001341840">
    <property type="component" value="Unassembled WGS sequence"/>
</dbReference>
<name>A0ABU6RH96_9FABA</name>
<evidence type="ECO:0000256" key="1">
    <source>
        <dbReference type="SAM" id="MobiDB-lite"/>
    </source>
</evidence>
<evidence type="ECO:0000313" key="2">
    <source>
        <dbReference type="EMBL" id="MED6123214.1"/>
    </source>
</evidence>
<protein>
    <submittedName>
        <fullName evidence="2">Uncharacterized protein</fullName>
    </submittedName>
</protein>
<keyword evidence="3" id="KW-1185">Reference proteome</keyword>
<evidence type="ECO:0000313" key="3">
    <source>
        <dbReference type="Proteomes" id="UP001341840"/>
    </source>
</evidence>
<gene>
    <name evidence="2" type="ORF">PIB30_047039</name>
</gene>
<reference evidence="2 3" key="1">
    <citation type="journal article" date="2023" name="Plants (Basel)">
        <title>Bridging the Gap: Combining Genomics and Transcriptomics Approaches to Understand Stylosanthes scabra, an Orphan Legume from the Brazilian Caatinga.</title>
        <authorList>
            <person name="Ferreira-Neto J.R.C."/>
            <person name="da Silva M.D."/>
            <person name="Binneck E."/>
            <person name="de Melo N.F."/>
            <person name="da Silva R.H."/>
            <person name="de Melo A.L.T.M."/>
            <person name="Pandolfi V."/>
            <person name="Bustamante F.O."/>
            <person name="Brasileiro-Vidal A.C."/>
            <person name="Benko-Iseppon A.M."/>
        </authorList>
    </citation>
    <scope>NUCLEOTIDE SEQUENCE [LARGE SCALE GENOMIC DNA]</scope>
    <source>
        <tissue evidence="2">Leaves</tissue>
    </source>
</reference>
<feature type="compositionally biased region" description="Basic and acidic residues" evidence="1">
    <location>
        <begin position="8"/>
        <end position="26"/>
    </location>
</feature>
<proteinExistence type="predicted"/>
<feature type="region of interest" description="Disordered" evidence="1">
    <location>
        <begin position="1"/>
        <end position="28"/>
    </location>
</feature>